<sequence length="342" mass="36800">MFSANTQLNLRASKKLVISWVESRLPSLALDAGVTVLAMEVACRDPGCVPIETCIVIVFPTPSPGDDWNEGGLIDEGIVKEGKYTTKVLKPMKDVKEEDVVASLPPELGGTFSFKNEMVKVRDFVVNQVNQISNGVEDKDAAVEFLIESLKEFKDRGYESWGVGEVVGGVEGGGGGSKQEVVKEMSSIPQQQSGGLFLPPQPPPSAEVNSSVGRQPLVVSSVPGEGIPQVGNFVIKRSSNTILPSPQLERGKVDVVGPEAGTTEVLPKTSEGTERAAIFLKREMESQIAMMEGSNMTGGGREATLMRGLEERDKCKKGVRRRGCPCCDPDDTDNVLDMMMNI</sequence>
<keyword evidence="2" id="KW-1185">Reference proteome</keyword>
<comment type="caution">
    <text evidence="1">The sequence shown here is derived from an EMBL/GenBank/DDBJ whole genome shotgun (WGS) entry which is preliminary data.</text>
</comment>
<protein>
    <submittedName>
        <fullName evidence="1">Uncharacterized protein</fullName>
    </submittedName>
</protein>
<evidence type="ECO:0000313" key="2">
    <source>
        <dbReference type="Proteomes" id="UP001165065"/>
    </source>
</evidence>
<dbReference type="OrthoDB" id="199379at2759"/>
<dbReference type="AlphaFoldDB" id="A0A9W7GBU1"/>
<dbReference type="Proteomes" id="UP001165065">
    <property type="component" value="Unassembled WGS sequence"/>
</dbReference>
<evidence type="ECO:0000313" key="1">
    <source>
        <dbReference type="EMBL" id="GMI41343.1"/>
    </source>
</evidence>
<accession>A0A9W7GBU1</accession>
<gene>
    <name evidence="1" type="ORF">TrCOL_g8187</name>
</gene>
<dbReference type="EMBL" id="BRYA01000148">
    <property type="protein sequence ID" value="GMI41343.1"/>
    <property type="molecule type" value="Genomic_DNA"/>
</dbReference>
<reference evidence="2" key="1">
    <citation type="journal article" date="2023" name="Commun. Biol.">
        <title>Genome analysis of Parmales, the sister group of diatoms, reveals the evolutionary specialization of diatoms from phago-mixotrophs to photoautotrophs.</title>
        <authorList>
            <person name="Ban H."/>
            <person name="Sato S."/>
            <person name="Yoshikawa S."/>
            <person name="Yamada K."/>
            <person name="Nakamura Y."/>
            <person name="Ichinomiya M."/>
            <person name="Sato N."/>
            <person name="Blanc-Mathieu R."/>
            <person name="Endo H."/>
            <person name="Kuwata A."/>
            <person name="Ogata H."/>
        </authorList>
    </citation>
    <scope>NUCLEOTIDE SEQUENCE [LARGE SCALE GENOMIC DNA]</scope>
</reference>
<organism evidence="1 2">
    <name type="scientific">Triparma columacea</name>
    <dbReference type="NCBI Taxonomy" id="722753"/>
    <lineage>
        <taxon>Eukaryota</taxon>
        <taxon>Sar</taxon>
        <taxon>Stramenopiles</taxon>
        <taxon>Ochrophyta</taxon>
        <taxon>Bolidophyceae</taxon>
        <taxon>Parmales</taxon>
        <taxon>Triparmaceae</taxon>
        <taxon>Triparma</taxon>
    </lineage>
</organism>
<proteinExistence type="predicted"/>
<name>A0A9W7GBU1_9STRA</name>